<keyword evidence="1" id="KW-0732">Signal</keyword>
<feature type="signal peptide" evidence="1">
    <location>
        <begin position="1"/>
        <end position="34"/>
    </location>
</feature>
<organism evidence="2 3">
    <name type="scientific">Collinsella aerofaciens</name>
    <dbReference type="NCBI Taxonomy" id="74426"/>
    <lineage>
        <taxon>Bacteria</taxon>
        <taxon>Bacillati</taxon>
        <taxon>Actinomycetota</taxon>
        <taxon>Coriobacteriia</taxon>
        <taxon>Coriobacteriales</taxon>
        <taxon>Coriobacteriaceae</taxon>
        <taxon>Collinsella</taxon>
    </lineage>
</organism>
<evidence type="ECO:0008006" key="4">
    <source>
        <dbReference type="Google" id="ProtNLM"/>
    </source>
</evidence>
<proteinExistence type="predicted"/>
<name>A0A5K1IFU8_9ACTN</name>
<dbReference type="Proteomes" id="UP000361836">
    <property type="component" value="Unassembled WGS sequence"/>
</dbReference>
<gene>
    <name evidence="2" type="ORF">KCJAJFAP_01455</name>
</gene>
<dbReference type="AlphaFoldDB" id="A0A5K1IFU8"/>
<dbReference type="EMBL" id="CABWIE010000002">
    <property type="protein sequence ID" value="VWL86515.1"/>
    <property type="molecule type" value="Genomic_DNA"/>
</dbReference>
<feature type="chain" id="PRO_5043207495" description="WxL domain-containing protein" evidence="1">
    <location>
        <begin position="35"/>
        <end position="200"/>
    </location>
</feature>
<dbReference type="RefSeq" id="WP_152074345.1">
    <property type="nucleotide sequence ID" value="NZ_CAAKNU010000024.1"/>
</dbReference>
<reference evidence="2 3" key="1">
    <citation type="submission" date="2019-10" db="EMBL/GenBank/DDBJ databases">
        <authorList>
            <person name="Wolf R A."/>
        </authorList>
    </citation>
    <scope>NUCLEOTIDE SEQUENCE [LARGE SCALE GENOMIC DNA]</scope>
    <source>
        <strain evidence="2">Collinsella_aerofaciens_MC2</strain>
    </source>
</reference>
<protein>
    <recommendedName>
        <fullName evidence="4">WxL domain-containing protein</fullName>
    </recommendedName>
</protein>
<keyword evidence="3" id="KW-1185">Reference proteome</keyword>
<evidence type="ECO:0000256" key="1">
    <source>
        <dbReference type="SAM" id="SignalP"/>
    </source>
</evidence>
<dbReference type="OrthoDB" id="3194814at2"/>
<sequence length="200" mass="20602">MNTPMNLSGARALAVGAGLTLALAMGAAPTAAMAEVRAGTTDVTVKADISNVSFKAPTVIPFAAKADGTLVGPSDKTITIDNLSAYGIHVTNMKVTAKNDWTIVADAKTGSAQNSIDFKVGPDKAEKDASSATQTTGLDLSKDASFDMKYKDIADGTDKIKLNVSGHVARVTRDIYRATGTGDQVASITWTVEPGAHATS</sequence>
<accession>A0A5K1IFU8</accession>
<evidence type="ECO:0000313" key="3">
    <source>
        <dbReference type="Proteomes" id="UP000361836"/>
    </source>
</evidence>
<evidence type="ECO:0000313" key="2">
    <source>
        <dbReference type="EMBL" id="VWL86515.1"/>
    </source>
</evidence>